<evidence type="ECO:0000256" key="1">
    <source>
        <dbReference type="ARBA" id="ARBA00004903"/>
    </source>
</evidence>
<evidence type="ECO:0000256" key="3">
    <source>
        <dbReference type="ARBA" id="ARBA00018886"/>
    </source>
</evidence>
<sequence>MSTKELTLILASTNRMGIGKSGSLPWTDGLKRDMAYFARVTKKSDKSALIMGRKTWDSIPASFRPLKDRVNIVVSRTYKDEIPIIGSGRIFVNSFDSAVQAADGCHRVFVIGGAQIYEAALASKLARRILLTRVLRDFDFDTCFPLELAENGTAKEGWHRVSHKQLTDWTNEKVSDMILEENGTKYMFEMWEKNDGQN</sequence>
<keyword evidence="6" id="KW-0560">Oxidoreductase</keyword>
<dbReference type="Gene3D" id="3.40.430.10">
    <property type="entry name" value="Dihydrofolate Reductase, subunit A"/>
    <property type="match status" value="1"/>
</dbReference>
<evidence type="ECO:0000313" key="9">
    <source>
        <dbReference type="Proteomes" id="UP000285405"/>
    </source>
</evidence>
<dbReference type="GO" id="GO:0005739">
    <property type="term" value="C:mitochondrion"/>
    <property type="evidence" value="ECO:0007669"/>
    <property type="project" value="TreeGrafter"/>
</dbReference>
<evidence type="ECO:0000256" key="4">
    <source>
        <dbReference type="ARBA" id="ARBA00022563"/>
    </source>
</evidence>
<keyword evidence="5" id="KW-0521">NADP</keyword>
<proteinExistence type="predicted"/>
<evidence type="ECO:0000256" key="5">
    <source>
        <dbReference type="ARBA" id="ARBA00022857"/>
    </source>
</evidence>
<name>A0A420I594_9PEZI</name>
<gene>
    <name evidence="8" type="ORF">GcC1_128020</name>
</gene>
<dbReference type="OrthoDB" id="414698at2759"/>
<dbReference type="EC" id="1.5.1.3" evidence="2"/>
<evidence type="ECO:0000259" key="7">
    <source>
        <dbReference type="PROSITE" id="PS51330"/>
    </source>
</evidence>
<dbReference type="GO" id="GO:0004146">
    <property type="term" value="F:dihydrofolate reductase activity"/>
    <property type="evidence" value="ECO:0007669"/>
    <property type="project" value="UniProtKB-EC"/>
</dbReference>
<accession>A0A420I594</accession>
<dbReference type="GO" id="GO:0046655">
    <property type="term" value="P:folic acid metabolic process"/>
    <property type="evidence" value="ECO:0007669"/>
    <property type="project" value="TreeGrafter"/>
</dbReference>
<comment type="pathway">
    <text evidence="1">Cofactor biosynthesis; tetrahydrofolate biosynthesis; 5,6,7,8-tetrahydrofolate from 7,8-dihydrofolate: step 1/1.</text>
</comment>
<dbReference type="InterPro" id="IPR001796">
    <property type="entry name" value="DHFR_dom"/>
</dbReference>
<reference evidence="8 9" key="1">
    <citation type="journal article" date="2018" name="BMC Genomics">
        <title>Comparative genome analyses reveal sequence features reflecting distinct modes of host-adaptation between dicot and monocot powdery mildew.</title>
        <authorList>
            <person name="Wu Y."/>
            <person name="Ma X."/>
            <person name="Pan Z."/>
            <person name="Kale S.D."/>
            <person name="Song Y."/>
            <person name="King H."/>
            <person name="Zhang Q."/>
            <person name="Presley C."/>
            <person name="Deng X."/>
            <person name="Wei C.I."/>
            <person name="Xiao S."/>
        </authorList>
    </citation>
    <scope>NUCLEOTIDE SEQUENCE [LARGE SCALE GENOMIC DNA]</scope>
    <source>
        <strain evidence="8">UCSC1</strain>
    </source>
</reference>
<dbReference type="GO" id="GO:0006730">
    <property type="term" value="P:one-carbon metabolic process"/>
    <property type="evidence" value="ECO:0007669"/>
    <property type="project" value="UniProtKB-KW"/>
</dbReference>
<evidence type="ECO:0000256" key="2">
    <source>
        <dbReference type="ARBA" id="ARBA00012856"/>
    </source>
</evidence>
<dbReference type="PANTHER" id="PTHR48069:SF3">
    <property type="entry name" value="DIHYDROFOLATE REDUCTASE"/>
    <property type="match status" value="1"/>
</dbReference>
<feature type="domain" description="DHFR" evidence="7">
    <location>
        <begin position="5"/>
        <end position="193"/>
    </location>
</feature>
<keyword evidence="4" id="KW-0554">One-carbon metabolism</keyword>
<organism evidence="8 9">
    <name type="scientific">Golovinomyces cichoracearum</name>
    <dbReference type="NCBI Taxonomy" id="62708"/>
    <lineage>
        <taxon>Eukaryota</taxon>
        <taxon>Fungi</taxon>
        <taxon>Dikarya</taxon>
        <taxon>Ascomycota</taxon>
        <taxon>Pezizomycotina</taxon>
        <taxon>Leotiomycetes</taxon>
        <taxon>Erysiphales</taxon>
        <taxon>Erysiphaceae</taxon>
        <taxon>Golovinomyces</taxon>
    </lineage>
</organism>
<dbReference type="SUPFAM" id="SSF53597">
    <property type="entry name" value="Dihydrofolate reductase-like"/>
    <property type="match status" value="1"/>
</dbReference>
<evidence type="ECO:0000313" key="8">
    <source>
        <dbReference type="EMBL" id="RKF64888.1"/>
    </source>
</evidence>
<dbReference type="PROSITE" id="PS51330">
    <property type="entry name" value="DHFR_2"/>
    <property type="match status" value="1"/>
</dbReference>
<protein>
    <recommendedName>
        <fullName evidence="3">Dihydrofolate reductase</fullName>
        <ecNumber evidence="2">1.5.1.3</ecNumber>
    </recommendedName>
</protein>
<dbReference type="GO" id="GO:0046452">
    <property type="term" value="P:dihydrofolate metabolic process"/>
    <property type="evidence" value="ECO:0007669"/>
    <property type="project" value="TreeGrafter"/>
</dbReference>
<dbReference type="GO" id="GO:0046654">
    <property type="term" value="P:tetrahydrofolate biosynthetic process"/>
    <property type="evidence" value="ECO:0007669"/>
    <property type="project" value="InterPro"/>
</dbReference>
<comment type="caution">
    <text evidence="8">The sequence shown here is derived from an EMBL/GenBank/DDBJ whole genome shotgun (WGS) entry which is preliminary data.</text>
</comment>
<dbReference type="InterPro" id="IPR024072">
    <property type="entry name" value="DHFR-like_dom_sf"/>
</dbReference>
<dbReference type="PRINTS" id="PR00070">
    <property type="entry name" value="DHFR"/>
</dbReference>
<dbReference type="Pfam" id="PF00186">
    <property type="entry name" value="DHFR_1"/>
    <property type="match status" value="1"/>
</dbReference>
<dbReference type="InterPro" id="IPR012259">
    <property type="entry name" value="DHFR"/>
</dbReference>
<dbReference type="Proteomes" id="UP000285405">
    <property type="component" value="Unassembled WGS sequence"/>
</dbReference>
<dbReference type="AlphaFoldDB" id="A0A420I594"/>
<dbReference type="CDD" id="cd00209">
    <property type="entry name" value="DHFR"/>
    <property type="match status" value="1"/>
</dbReference>
<dbReference type="GO" id="GO:0050661">
    <property type="term" value="F:NADP binding"/>
    <property type="evidence" value="ECO:0007669"/>
    <property type="project" value="InterPro"/>
</dbReference>
<dbReference type="PANTHER" id="PTHR48069">
    <property type="entry name" value="DIHYDROFOLATE REDUCTASE"/>
    <property type="match status" value="1"/>
</dbReference>
<dbReference type="EMBL" id="MCBR01012848">
    <property type="protein sequence ID" value="RKF64888.1"/>
    <property type="molecule type" value="Genomic_DNA"/>
</dbReference>
<evidence type="ECO:0000256" key="6">
    <source>
        <dbReference type="ARBA" id="ARBA00023002"/>
    </source>
</evidence>